<dbReference type="EMBL" id="CAJHNH020000768">
    <property type="protein sequence ID" value="CAG5119733.1"/>
    <property type="molecule type" value="Genomic_DNA"/>
</dbReference>
<organism evidence="2 3">
    <name type="scientific">Candidula unifasciata</name>
    <dbReference type="NCBI Taxonomy" id="100452"/>
    <lineage>
        <taxon>Eukaryota</taxon>
        <taxon>Metazoa</taxon>
        <taxon>Spiralia</taxon>
        <taxon>Lophotrochozoa</taxon>
        <taxon>Mollusca</taxon>
        <taxon>Gastropoda</taxon>
        <taxon>Heterobranchia</taxon>
        <taxon>Euthyneura</taxon>
        <taxon>Panpulmonata</taxon>
        <taxon>Eupulmonata</taxon>
        <taxon>Stylommatophora</taxon>
        <taxon>Helicina</taxon>
        <taxon>Helicoidea</taxon>
        <taxon>Geomitridae</taxon>
        <taxon>Candidula</taxon>
    </lineage>
</organism>
<feature type="signal peptide" evidence="1">
    <location>
        <begin position="1"/>
        <end position="25"/>
    </location>
</feature>
<dbReference type="AlphaFoldDB" id="A0A8S3YS64"/>
<dbReference type="SUPFAM" id="SSF52058">
    <property type="entry name" value="L domain-like"/>
    <property type="match status" value="1"/>
</dbReference>
<dbReference type="Gene3D" id="3.80.10.10">
    <property type="entry name" value="Ribonuclease Inhibitor"/>
    <property type="match status" value="1"/>
</dbReference>
<keyword evidence="3" id="KW-1185">Reference proteome</keyword>
<evidence type="ECO:0000256" key="1">
    <source>
        <dbReference type="SAM" id="SignalP"/>
    </source>
</evidence>
<gene>
    <name evidence="2" type="ORF">CUNI_LOCUS5291</name>
</gene>
<sequence>MMMDSVSRLLVVILVGVSYVVQTMALNCVYSNRRCSCDPSVTFVTCNDLDQIPPLNTGGNVTEVTSLTFQGGNITSITRSSLPLGLTQITIIGNPLTNISDDALDATAATLQYVYIEGAEFSNLPKALKKVTNLTQLSIVDTAIQDWDIATLKKLGATV</sequence>
<reference evidence="2" key="1">
    <citation type="submission" date="2021-04" db="EMBL/GenBank/DDBJ databases">
        <authorList>
            <consortium name="Molecular Ecology Group"/>
        </authorList>
    </citation>
    <scope>NUCLEOTIDE SEQUENCE</scope>
</reference>
<dbReference type="OrthoDB" id="6137799at2759"/>
<comment type="caution">
    <text evidence="2">The sequence shown here is derived from an EMBL/GenBank/DDBJ whole genome shotgun (WGS) entry which is preliminary data.</text>
</comment>
<accession>A0A8S3YS64</accession>
<feature type="chain" id="PRO_5035797667" evidence="1">
    <location>
        <begin position="26"/>
        <end position="159"/>
    </location>
</feature>
<keyword evidence="1" id="KW-0732">Signal</keyword>
<dbReference type="Proteomes" id="UP000678393">
    <property type="component" value="Unassembled WGS sequence"/>
</dbReference>
<protein>
    <submittedName>
        <fullName evidence="2">Uncharacterized protein</fullName>
    </submittedName>
</protein>
<evidence type="ECO:0000313" key="2">
    <source>
        <dbReference type="EMBL" id="CAG5119733.1"/>
    </source>
</evidence>
<name>A0A8S3YS64_9EUPU</name>
<evidence type="ECO:0000313" key="3">
    <source>
        <dbReference type="Proteomes" id="UP000678393"/>
    </source>
</evidence>
<proteinExistence type="predicted"/>
<dbReference type="InterPro" id="IPR032675">
    <property type="entry name" value="LRR_dom_sf"/>
</dbReference>